<evidence type="ECO:0000313" key="1">
    <source>
        <dbReference type="EMBL" id="SMB81480.1"/>
    </source>
</evidence>
<dbReference type="STRING" id="1122938.SAMN05660772_01868"/>
<organism evidence="1 2">
    <name type="scientific">Pasteurella testudinis DSM 23072</name>
    <dbReference type="NCBI Taxonomy" id="1122938"/>
    <lineage>
        <taxon>Bacteria</taxon>
        <taxon>Pseudomonadati</taxon>
        <taxon>Pseudomonadota</taxon>
        <taxon>Gammaproteobacteria</taxon>
        <taxon>Pasteurellales</taxon>
        <taxon>Pasteurellaceae</taxon>
        <taxon>Pasteurella</taxon>
    </lineage>
</organism>
<protein>
    <submittedName>
        <fullName evidence="1">Uncharacterized protein</fullName>
    </submittedName>
</protein>
<dbReference type="AlphaFoldDB" id="A0A1W1UK72"/>
<proteinExistence type="predicted"/>
<dbReference type="Proteomes" id="UP000192408">
    <property type="component" value="Unassembled WGS sequence"/>
</dbReference>
<accession>A0A1W1UK72</accession>
<gene>
    <name evidence="1" type="ORF">SAMN05660772_01868</name>
</gene>
<keyword evidence="2" id="KW-1185">Reference proteome</keyword>
<name>A0A1W1UK72_9PAST</name>
<dbReference type="RefSeq" id="WP_084256214.1">
    <property type="nucleotide sequence ID" value="NZ_FWWV01000006.1"/>
</dbReference>
<evidence type="ECO:0000313" key="2">
    <source>
        <dbReference type="Proteomes" id="UP000192408"/>
    </source>
</evidence>
<sequence length="118" mass="13629">MDTFISQDVVDRVTENDPQRYCLHNTCKRDVAFTGWEIGTEYETDGFSQCKTTLYLTGGGSVVVREERHNALKKSDDFYQTYVTRSQRDLYEVMGLSDTAKEVYYMLGLEDLAKLEVE</sequence>
<reference evidence="2" key="1">
    <citation type="submission" date="2017-04" db="EMBL/GenBank/DDBJ databases">
        <authorList>
            <person name="Varghese N."/>
            <person name="Submissions S."/>
        </authorList>
    </citation>
    <scope>NUCLEOTIDE SEQUENCE [LARGE SCALE GENOMIC DNA]</scope>
    <source>
        <strain evidence="2">DSM 23072</strain>
    </source>
</reference>
<dbReference type="EMBL" id="FWWV01000006">
    <property type="protein sequence ID" value="SMB81480.1"/>
    <property type="molecule type" value="Genomic_DNA"/>
</dbReference>